<accession>A0A5E6S9B5</accession>
<sequence length="54" mass="6216">MPRGRLGARVQYQSSFAGDHDRAHVESATLQPFIIHNLPKGWYLRSTATWTFDK</sequence>
<evidence type="ECO:0000313" key="1">
    <source>
        <dbReference type="EMBL" id="CAK9890799.1"/>
    </source>
</evidence>
<reference evidence="2" key="1">
    <citation type="submission" date="2019-09" db="EMBL/GenBank/DDBJ databases">
        <authorList>
            <person name="Chandra G."/>
            <person name="Truman W A."/>
        </authorList>
    </citation>
    <scope>NUCLEOTIDE SEQUENCE [LARGE SCALE GENOMIC DNA]</scope>
    <source>
        <strain evidence="2">PS652</strain>
    </source>
</reference>
<dbReference type="AlphaFoldDB" id="A0A5E6S9B5"/>
<dbReference type="EMBL" id="OZ024668">
    <property type="protein sequence ID" value="CAK9890799.1"/>
    <property type="molecule type" value="Genomic_DNA"/>
</dbReference>
<protein>
    <recommendedName>
        <fullName evidence="4">TonB-dependent receptor</fullName>
    </recommendedName>
</protein>
<gene>
    <name evidence="2" type="ORF">PS652_01867</name>
    <name evidence="1" type="ORF">PS652_03649</name>
</gene>
<evidence type="ECO:0008006" key="4">
    <source>
        <dbReference type="Google" id="ProtNLM"/>
    </source>
</evidence>
<organism evidence="2">
    <name type="scientific">Pseudomonas fluorescens</name>
    <dbReference type="NCBI Taxonomy" id="294"/>
    <lineage>
        <taxon>Bacteria</taxon>
        <taxon>Pseudomonadati</taxon>
        <taxon>Pseudomonadota</taxon>
        <taxon>Gammaproteobacteria</taxon>
        <taxon>Pseudomonadales</taxon>
        <taxon>Pseudomonadaceae</taxon>
        <taxon>Pseudomonas</taxon>
    </lineage>
</organism>
<name>A0A5E6S9B5_PSEFL</name>
<evidence type="ECO:0000313" key="3">
    <source>
        <dbReference type="Proteomes" id="UP000326595"/>
    </source>
</evidence>
<dbReference type="EMBL" id="CABVHG010000009">
    <property type="protein sequence ID" value="VVM72858.1"/>
    <property type="molecule type" value="Genomic_DNA"/>
</dbReference>
<dbReference type="Proteomes" id="UP000326595">
    <property type="component" value="Chromosome"/>
</dbReference>
<evidence type="ECO:0000313" key="2">
    <source>
        <dbReference type="EMBL" id="VVM72858.1"/>
    </source>
</evidence>
<reference evidence="1 3" key="2">
    <citation type="submission" date="2024-03" db="EMBL/GenBank/DDBJ databases">
        <authorList>
            <person name="Alaster D. Moffat"/>
            <person name="Govind Chandra"/>
            <person name="Andrew W. Truman"/>
        </authorList>
    </citation>
    <scope>NUCLEOTIDE SEQUENCE [LARGE SCALE GENOMIC DNA]</scope>
    <source>
        <strain evidence="1">PS652</strain>
    </source>
</reference>
<proteinExistence type="predicted"/>